<gene>
    <name evidence="2" type="ORF">PIL02S_00488</name>
</gene>
<dbReference type="GO" id="GO:0046983">
    <property type="term" value="F:protein dimerization activity"/>
    <property type="evidence" value="ECO:0007669"/>
    <property type="project" value="InterPro"/>
</dbReference>
<dbReference type="AlphaFoldDB" id="A0A2W0D4X2"/>
<protein>
    <submittedName>
        <fullName evidence="2">Spo0E like sporulation regulatory protein</fullName>
    </submittedName>
</protein>
<sequence length="77" mass="8615">MMTNIGIDNDGSEQPTDTAYSMGGSIVDKDTAIQEKIELKRAELHRASIRYGLQSEEALKISQELDVLLNEFNKSKK</sequence>
<dbReference type="Proteomes" id="UP000247459">
    <property type="component" value="Unassembled WGS sequence"/>
</dbReference>
<evidence type="ECO:0000313" key="3">
    <source>
        <dbReference type="Proteomes" id="UP000247459"/>
    </source>
</evidence>
<reference evidence="2 3" key="1">
    <citation type="submission" date="2018-01" db="EMBL/GenBank/DDBJ databases">
        <title>Genome sequence of the PGP bacterium Paenibacillus illinoisensis E3.</title>
        <authorList>
            <person name="Rolli E."/>
            <person name="Marasco R."/>
            <person name="Bessem C."/>
            <person name="Michoud G."/>
            <person name="Gaiarsa S."/>
            <person name="Borin S."/>
            <person name="Daffonchio D."/>
        </authorList>
    </citation>
    <scope>NUCLEOTIDE SEQUENCE [LARGE SCALE GENOMIC DNA]</scope>
    <source>
        <strain evidence="2 3">E3</strain>
    </source>
</reference>
<accession>A0A2W0D4X2</accession>
<dbReference type="GO" id="GO:0043937">
    <property type="term" value="P:regulation of sporulation"/>
    <property type="evidence" value="ECO:0007669"/>
    <property type="project" value="InterPro"/>
</dbReference>
<proteinExistence type="predicted"/>
<dbReference type="SUPFAM" id="SSF140500">
    <property type="entry name" value="BAS1536-like"/>
    <property type="match status" value="1"/>
</dbReference>
<name>A0A2W0D4X2_9BACL</name>
<feature type="region of interest" description="Disordered" evidence="1">
    <location>
        <begin position="1"/>
        <end position="23"/>
    </location>
</feature>
<dbReference type="EMBL" id="PRLG01000003">
    <property type="protein sequence ID" value="PYY30941.1"/>
    <property type="molecule type" value="Genomic_DNA"/>
</dbReference>
<dbReference type="InterPro" id="IPR037208">
    <property type="entry name" value="Spo0E-like_sf"/>
</dbReference>
<dbReference type="InterPro" id="IPR018540">
    <property type="entry name" value="Spo0E-like"/>
</dbReference>
<comment type="caution">
    <text evidence="2">The sequence shown here is derived from an EMBL/GenBank/DDBJ whole genome shotgun (WGS) entry which is preliminary data.</text>
</comment>
<dbReference type="Pfam" id="PF09388">
    <property type="entry name" value="SpoOE-like"/>
    <property type="match status" value="1"/>
</dbReference>
<evidence type="ECO:0000256" key="1">
    <source>
        <dbReference type="SAM" id="MobiDB-lite"/>
    </source>
</evidence>
<dbReference type="Gene3D" id="4.10.280.10">
    <property type="entry name" value="Helix-loop-helix DNA-binding domain"/>
    <property type="match status" value="1"/>
</dbReference>
<dbReference type="InterPro" id="IPR036638">
    <property type="entry name" value="HLH_DNA-bd_sf"/>
</dbReference>
<organism evidence="2 3">
    <name type="scientific">Paenibacillus illinoisensis</name>
    <dbReference type="NCBI Taxonomy" id="59845"/>
    <lineage>
        <taxon>Bacteria</taxon>
        <taxon>Bacillati</taxon>
        <taxon>Bacillota</taxon>
        <taxon>Bacilli</taxon>
        <taxon>Bacillales</taxon>
        <taxon>Paenibacillaceae</taxon>
        <taxon>Paenibacillus</taxon>
    </lineage>
</organism>
<evidence type="ECO:0000313" key="2">
    <source>
        <dbReference type="EMBL" id="PYY30941.1"/>
    </source>
</evidence>